<dbReference type="InterPro" id="IPR050903">
    <property type="entry name" value="Bact_Chemotaxis_MeTrfase"/>
</dbReference>
<evidence type="ECO:0000256" key="3">
    <source>
        <dbReference type="ARBA" id="ARBA00022603"/>
    </source>
</evidence>
<evidence type="ECO:0000256" key="2">
    <source>
        <dbReference type="ARBA" id="ARBA00012534"/>
    </source>
</evidence>
<evidence type="ECO:0000256" key="5">
    <source>
        <dbReference type="ARBA" id="ARBA00022691"/>
    </source>
</evidence>
<evidence type="ECO:0000313" key="7">
    <source>
        <dbReference type="EMBL" id="RDB64842.1"/>
    </source>
</evidence>
<dbReference type="Pfam" id="PF03705">
    <property type="entry name" value="CheR_N"/>
    <property type="match status" value="1"/>
</dbReference>
<dbReference type="CDD" id="cd02440">
    <property type="entry name" value="AdoMet_MTases"/>
    <property type="match status" value="1"/>
</dbReference>
<dbReference type="Gene3D" id="1.10.155.10">
    <property type="entry name" value="Chemotaxis receptor methyltransferase CheR, N-terminal domain"/>
    <property type="match status" value="1"/>
</dbReference>
<reference evidence="7 8" key="1">
    <citation type="journal article" date="2018" name="Elife">
        <title>Discovery and characterization of a prevalent human gut bacterial enzyme sufficient for the inactivation of a family of plant toxins.</title>
        <authorList>
            <person name="Koppel N."/>
            <person name="Bisanz J.E."/>
            <person name="Pandelia M.E."/>
            <person name="Turnbaugh P.J."/>
            <person name="Balskus E.P."/>
        </authorList>
    </citation>
    <scope>NUCLEOTIDE SEQUENCE [LARGE SCALE GENOMIC DNA]</scope>
    <source>
        <strain evidence="7 8">3C</strain>
    </source>
</reference>
<name>A0A369M0A9_9ACTN</name>
<dbReference type="InterPro" id="IPR022642">
    <property type="entry name" value="CheR_C"/>
</dbReference>
<dbReference type="PRINTS" id="PR00996">
    <property type="entry name" value="CHERMTFRASE"/>
</dbReference>
<dbReference type="SUPFAM" id="SSF53335">
    <property type="entry name" value="S-adenosyl-L-methionine-dependent methyltransferases"/>
    <property type="match status" value="1"/>
</dbReference>
<dbReference type="InterPro" id="IPR022641">
    <property type="entry name" value="CheR_N"/>
</dbReference>
<dbReference type="Pfam" id="PF01739">
    <property type="entry name" value="CheR"/>
    <property type="match status" value="1"/>
</dbReference>
<dbReference type="InterPro" id="IPR036804">
    <property type="entry name" value="CheR_N_sf"/>
</dbReference>
<keyword evidence="8" id="KW-1185">Reference proteome</keyword>
<proteinExistence type="predicted"/>
<dbReference type="GeneID" id="78359815"/>
<dbReference type="Gene3D" id="3.40.50.150">
    <property type="entry name" value="Vaccinia Virus protein VP39"/>
    <property type="match status" value="1"/>
</dbReference>
<dbReference type="InterPro" id="IPR029063">
    <property type="entry name" value="SAM-dependent_MTases_sf"/>
</dbReference>
<dbReference type="SMART" id="SM00138">
    <property type="entry name" value="MeTrc"/>
    <property type="match status" value="1"/>
</dbReference>
<dbReference type="SUPFAM" id="SSF47757">
    <property type="entry name" value="Chemotaxis receptor methyltransferase CheR, N-terminal domain"/>
    <property type="match status" value="1"/>
</dbReference>
<dbReference type="EC" id="2.1.1.80" evidence="2"/>
<dbReference type="EMBL" id="PPTS01000005">
    <property type="protein sequence ID" value="RDB64842.1"/>
    <property type="molecule type" value="Genomic_DNA"/>
</dbReference>
<keyword evidence="4" id="KW-0808">Transferase</keyword>
<dbReference type="GO" id="GO:0008983">
    <property type="term" value="F:protein-glutamate O-methyltransferase activity"/>
    <property type="evidence" value="ECO:0007669"/>
    <property type="project" value="UniProtKB-EC"/>
</dbReference>
<evidence type="ECO:0000259" key="6">
    <source>
        <dbReference type="PROSITE" id="PS50123"/>
    </source>
</evidence>
<keyword evidence="3" id="KW-0489">Methyltransferase</keyword>
<dbReference type="Proteomes" id="UP000254000">
    <property type="component" value="Unassembled WGS sequence"/>
</dbReference>
<dbReference type="PANTHER" id="PTHR24422">
    <property type="entry name" value="CHEMOTAXIS PROTEIN METHYLTRANSFERASE"/>
    <property type="match status" value="1"/>
</dbReference>
<feature type="domain" description="CheR-type methyltransferase" evidence="6">
    <location>
        <begin position="1"/>
        <end position="249"/>
    </location>
</feature>
<organism evidence="7 8">
    <name type="scientific">Gordonibacter pamelaeae</name>
    <dbReference type="NCBI Taxonomy" id="471189"/>
    <lineage>
        <taxon>Bacteria</taxon>
        <taxon>Bacillati</taxon>
        <taxon>Actinomycetota</taxon>
        <taxon>Coriobacteriia</taxon>
        <taxon>Eggerthellales</taxon>
        <taxon>Eggerthellaceae</taxon>
        <taxon>Gordonibacter</taxon>
    </lineage>
</organism>
<evidence type="ECO:0000256" key="4">
    <source>
        <dbReference type="ARBA" id="ARBA00022679"/>
    </source>
</evidence>
<evidence type="ECO:0000313" key="8">
    <source>
        <dbReference type="Proteomes" id="UP000254000"/>
    </source>
</evidence>
<comment type="catalytic activity">
    <reaction evidence="1">
        <text>L-glutamyl-[protein] + S-adenosyl-L-methionine = [protein]-L-glutamate 5-O-methyl ester + S-adenosyl-L-homocysteine</text>
        <dbReference type="Rhea" id="RHEA:24452"/>
        <dbReference type="Rhea" id="RHEA-COMP:10208"/>
        <dbReference type="Rhea" id="RHEA-COMP:10311"/>
        <dbReference type="ChEBI" id="CHEBI:29973"/>
        <dbReference type="ChEBI" id="CHEBI:57856"/>
        <dbReference type="ChEBI" id="CHEBI:59789"/>
        <dbReference type="ChEBI" id="CHEBI:82795"/>
        <dbReference type="EC" id="2.1.1.80"/>
    </reaction>
</comment>
<dbReference type="OrthoDB" id="9816309at2"/>
<comment type="caution">
    <text evidence="7">The sequence shown here is derived from an EMBL/GenBank/DDBJ whole genome shotgun (WGS) entry which is preliminary data.</text>
</comment>
<sequence>MDHLTDKEFDRVCTHLSRTFGLNMRSKRVLLDCRLSRERERLGFSSFSAYLDKVEAETDPEATARFVDLVTTHYTYFLRERRQFDFLRTTAFPELERSKPNRTWNILCAGCSTGEECYTASMIVEDYRRGRDLPPVRITGIDISKAAIEKARRATYQFAHVEKVPPRWLSSYFTNDGGNYTVTDAIRRRVTFAQANLNDPDALQRRYDLIMCRNVIIYFDGRTREQVLDSLYRHLAVSGYLILGHAEIIRSRTKFVYRRDSVYQKQPEAIIP</sequence>
<dbReference type="AlphaFoldDB" id="A0A369M0A9"/>
<gene>
    <name evidence="7" type="ORF">C1877_08955</name>
</gene>
<keyword evidence="5" id="KW-0949">S-adenosyl-L-methionine</keyword>
<protein>
    <recommendedName>
        <fullName evidence="2">protein-glutamate O-methyltransferase</fullName>
        <ecNumber evidence="2">2.1.1.80</ecNumber>
    </recommendedName>
</protein>
<dbReference type="PANTHER" id="PTHR24422:SF19">
    <property type="entry name" value="CHEMOTAXIS PROTEIN METHYLTRANSFERASE"/>
    <property type="match status" value="1"/>
</dbReference>
<evidence type="ECO:0000256" key="1">
    <source>
        <dbReference type="ARBA" id="ARBA00001541"/>
    </source>
</evidence>
<dbReference type="RefSeq" id="WP_041239041.1">
    <property type="nucleotide sequence ID" value="NZ_CABMMS010000005.1"/>
</dbReference>
<dbReference type="PROSITE" id="PS50123">
    <property type="entry name" value="CHER"/>
    <property type="match status" value="1"/>
</dbReference>
<dbReference type="InterPro" id="IPR000780">
    <property type="entry name" value="CheR_MeTrfase"/>
</dbReference>
<dbReference type="GO" id="GO:0032259">
    <property type="term" value="P:methylation"/>
    <property type="evidence" value="ECO:0007669"/>
    <property type="project" value="UniProtKB-KW"/>
</dbReference>
<accession>A0A369M0A9</accession>